<reference evidence="1 2" key="1">
    <citation type="submission" date="2017-06" db="EMBL/GenBank/DDBJ databases">
        <authorList>
            <person name="Kim H.J."/>
            <person name="Triplett B.A."/>
        </authorList>
    </citation>
    <scope>NUCLEOTIDE SEQUENCE [LARGE SCALE GENOMIC DNA]</scope>
    <source>
        <strain evidence="1">FRACA_ARgP5</strain>
    </source>
</reference>
<protein>
    <submittedName>
        <fullName evidence="1">Uncharacterized protein</fullName>
    </submittedName>
</protein>
<dbReference type="Proteomes" id="UP000234331">
    <property type="component" value="Unassembled WGS sequence"/>
</dbReference>
<sequence>MTWPTLPWYRRVVRSSFEPPLLPLLSLPQAEARRAATARVAVVVSSFDFCRILRCIVVCPLGCSDFWR</sequence>
<accession>A0A2I2KR99</accession>
<proteinExistence type="predicted"/>
<gene>
    <name evidence="1" type="ORF">FRACA_2280007</name>
</gene>
<organism evidence="1 2">
    <name type="scientific">Frankia canadensis</name>
    <dbReference type="NCBI Taxonomy" id="1836972"/>
    <lineage>
        <taxon>Bacteria</taxon>
        <taxon>Bacillati</taxon>
        <taxon>Actinomycetota</taxon>
        <taxon>Actinomycetes</taxon>
        <taxon>Frankiales</taxon>
        <taxon>Frankiaceae</taxon>
        <taxon>Frankia</taxon>
    </lineage>
</organism>
<dbReference type="AlphaFoldDB" id="A0A2I2KR99"/>
<keyword evidence="2" id="KW-1185">Reference proteome</keyword>
<evidence type="ECO:0000313" key="1">
    <source>
        <dbReference type="EMBL" id="SNQ48195.1"/>
    </source>
</evidence>
<name>A0A2I2KR99_9ACTN</name>
<evidence type="ECO:0000313" key="2">
    <source>
        <dbReference type="Proteomes" id="UP000234331"/>
    </source>
</evidence>
<dbReference type="EMBL" id="FZMO01000144">
    <property type="protein sequence ID" value="SNQ48195.1"/>
    <property type="molecule type" value="Genomic_DNA"/>
</dbReference>